<organism evidence="2 3">
    <name type="scientific">Clavelina lepadiformis</name>
    <name type="common">Light-bulb sea squirt</name>
    <name type="synonym">Ascidia lepadiformis</name>
    <dbReference type="NCBI Taxonomy" id="159417"/>
    <lineage>
        <taxon>Eukaryota</taxon>
        <taxon>Metazoa</taxon>
        <taxon>Chordata</taxon>
        <taxon>Tunicata</taxon>
        <taxon>Ascidiacea</taxon>
        <taxon>Aplousobranchia</taxon>
        <taxon>Clavelinidae</taxon>
        <taxon>Clavelina</taxon>
    </lineage>
</organism>
<protein>
    <submittedName>
        <fullName evidence="2">Uncharacterized protein</fullName>
    </submittedName>
</protein>
<dbReference type="Proteomes" id="UP001642483">
    <property type="component" value="Unassembled WGS sequence"/>
</dbReference>
<name>A0ABP0GS70_CLALP</name>
<evidence type="ECO:0000313" key="2">
    <source>
        <dbReference type="EMBL" id="CAK8694582.1"/>
    </source>
</evidence>
<accession>A0ABP0GS70</accession>
<sequence length="430" mass="47877">MDSIEATAAAGHRPMSQQKIASQQPRGTRLDPSGTHVELKGARNYTSYPLFVGANEMYEDIVMRGLRADGLSSKLGVKNHKEGISKLISGLFKDDPRHDEVMLHFHTKRQKSNSAKSIFSTITGNELKLLKSDLFPTKVDVEMRNNIGKAFSMQPEKLHNCLEVLKQLQTTFKHLESQTDLVALHNFKTRGFFGDLLAMMADFMMQVLEDVALYTPCTSYEPAKDKQSVFQKREDATAAEILLSVGSDVQPGSTVVSQNFTEPFSIQKASFQQCQVVHNPEIPQEPVDENKDWVTVEMVDSEGGPKYLLVKTPKGLNCAATDTEKILQLLGGQSGEILLCPTETSEKHLSESSEINKSSSDNVLTLTSFSTNPSDVSQPYLVTSNNAHQMTTLEISLTEPISELNSVVENKKRRHDHDEYDVIDPKKEKT</sequence>
<evidence type="ECO:0000313" key="3">
    <source>
        <dbReference type="Proteomes" id="UP001642483"/>
    </source>
</evidence>
<feature type="region of interest" description="Disordered" evidence="1">
    <location>
        <begin position="1"/>
        <end position="36"/>
    </location>
</feature>
<feature type="compositionally biased region" description="Polar residues" evidence="1">
    <location>
        <begin position="15"/>
        <end position="26"/>
    </location>
</feature>
<feature type="region of interest" description="Disordered" evidence="1">
    <location>
        <begin position="409"/>
        <end position="430"/>
    </location>
</feature>
<evidence type="ECO:0000256" key="1">
    <source>
        <dbReference type="SAM" id="MobiDB-lite"/>
    </source>
</evidence>
<gene>
    <name evidence="2" type="ORF">CVLEPA_LOCUS27944</name>
</gene>
<dbReference type="EMBL" id="CAWYQH010000141">
    <property type="protein sequence ID" value="CAK8694582.1"/>
    <property type="molecule type" value="Genomic_DNA"/>
</dbReference>
<keyword evidence="3" id="KW-1185">Reference proteome</keyword>
<comment type="caution">
    <text evidence="2">The sequence shown here is derived from an EMBL/GenBank/DDBJ whole genome shotgun (WGS) entry which is preliminary data.</text>
</comment>
<proteinExistence type="predicted"/>
<reference evidence="2 3" key="1">
    <citation type="submission" date="2024-02" db="EMBL/GenBank/DDBJ databases">
        <authorList>
            <person name="Daric V."/>
            <person name="Darras S."/>
        </authorList>
    </citation>
    <scope>NUCLEOTIDE SEQUENCE [LARGE SCALE GENOMIC DNA]</scope>
</reference>
<feature type="compositionally biased region" description="Basic and acidic residues" evidence="1">
    <location>
        <begin position="416"/>
        <end position="430"/>
    </location>
</feature>